<proteinExistence type="predicted"/>
<reference evidence="2 4" key="3">
    <citation type="submission" date="2019-02" db="EMBL/GenBank/DDBJ databases">
        <authorList>
            <person name="Zhang G."/>
        </authorList>
    </citation>
    <scope>NUCLEOTIDE SEQUENCE [LARGE SCALE GENOMIC DNA]</scope>
    <source>
        <strain evidence="2 4">CMB17</strain>
    </source>
</reference>
<dbReference type="AlphaFoldDB" id="A0A238YH04"/>
<dbReference type="Proteomes" id="UP000198409">
    <property type="component" value="Unassembled WGS sequence"/>
</dbReference>
<dbReference type="EMBL" id="FZNM01000018">
    <property type="protein sequence ID" value="SNR70350.1"/>
    <property type="molecule type" value="Genomic_DNA"/>
</dbReference>
<evidence type="ECO:0000313" key="2">
    <source>
        <dbReference type="EMBL" id="TBN46649.1"/>
    </source>
</evidence>
<protein>
    <recommendedName>
        <fullName evidence="5">Glycosyl transferase family 2</fullName>
    </recommendedName>
</protein>
<evidence type="ECO:0008006" key="5">
    <source>
        <dbReference type="Google" id="ProtNLM"/>
    </source>
</evidence>
<evidence type="ECO:0000313" key="4">
    <source>
        <dbReference type="Proteomes" id="UP000292859"/>
    </source>
</evidence>
<reference evidence="3" key="2">
    <citation type="submission" date="2017-06" db="EMBL/GenBank/DDBJ databases">
        <authorList>
            <person name="Varghese N."/>
            <person name="Submissions S."/>
        </authorList>
    </citation>
    <scope>NUCLEOTIDE SEQUENCE [LARGE SCALE GENOMIC DNA]</scope>
    <source>
        <strain evidence="3">DSM 26170</strain>
    </source>
</reference>
<evidence type="ECO:0000313" key="1">
    <source>
        <dbReference type="EMBL" id="SNR70350.1"/>
    </source>
</evidence>
<name>A0A238YH04_9RHOB</name>
<dbReference type="InterPro" id="IPR029044">
    <property type="entry name" value="Nucleotide-diphossugar_trans"/>
</dbReference>
<keyword evidence="4" id="KW-1185">Reference proteome</keyword>
<accession>A0A238YH04</accession>
<dbReference type="SUPFAM" id="SSF53448">
    <property type="entry name" value="Nucleotide-diphospho-sugar transferases"/>
    <property type="match status" value="1"/>
</dbReference>
<reference evidence="1" key="1">
    <citation type="submission" date="2017-06" db="EMBL/GenBank/DDBJ databases">
        <authorList>
            <person name="Kim H.J."/>
            <person name="Triplett B.A."/>
        </authorList>
    </citation>
    <scope>NUCLEOTIDE SEQUENCE [LARGE SCALE GENOMIC DNA]</scope>
    <source>
        <strain evidence="1">DSM 26170</strain>
    </source>
</reference>
<sequence length="78" mass="8120">MVGTIDLAAAGPQRLLPSHVSVAIPVRGEAERLDRVLSVLTVAAERSPCLATALVLANNCTDDTAAIARARRLAMDLA</sequence>
<dbReference type="Proteomes" id="UP000292859">
    <property type="component" value="Unassembled WGS sequence"/>
</dbReference>
<dbReference type="EMBL" id="SIRL01000017">
    <property type="protein sequence ID" value="TBN46649.1"/>
    <property type="molecule type" value="Genomic_DNA"/>
</dbReference>
<gene>
    <name evidence="2" type="ORF">EYF88_16490</name>
    <name evidence="1" type="ORF">SAMN06265378_11846</name>
</gene>
<dbReference type="Gene3D" id="3.90.550.10">
    <property type="entry name" value="Spore Coat Polysaccharide Biosynthesis Protein SpsA, Chain A"/>
    <property type="match status" value="1"/>
</dbReference>
<dbReference type="RefSeq" id="WP_131023393.1">
    <property type="nucleotide sequence ID" value="NZ_FZNM01000018.1"/>
</dbReference>
<organism evidence="1 3">
    <name type="scientific">Paracoccus sediminis</name>
    <dbReference type="NCBI Taxonomy" id="1214787"/>
    <lineage>
        <taxon>Bacteria</taxon>
        <taxon>Pseudomonadati</taxon>
        <taxon>Pseudomonadota</taxon>
        <taxon>Alphaproteobacteria</taxon>
        <taxon>Rhodobacterales</taxon>
        <taxon>Paracoccaceae</taxon>
        <taxon>Paracoccus</taxon>
    </lineage>
</organism>
<evidence type="ECO:0000313" key="3">
    <source>
        <dbReference type="Proteomes" id="UP000198409"/>
    </source>
</evidence>